<dbReference type="SUPFAM" id="SSF51735">
    <property type="entry name" value="NAD(P)-binding Rossmann-fold domains"/>
    <property type="match status" value="1"/>
</dbReference>
<name>A0A2N9LAG9_9BACT</name>
<evidence type="ECO:0000259" key="3">
    <source>
        <dbReference type="Pfam" id="PF02826"/>
    </source>
</evidence>
<dbReference type="Proteomes" id="UP000239735">
    <property type="component" value="Unassembled WGS sequence"/>
</dbReference>
<dbReference type="PANTHER" id="PTHR43333">
    <property type="entry name" value="2-HACID_DH_C DOMAIN-CONTAINING PROTEIN"/>
    <property type="match status" value="1"/>
</dbReference>
<keyword evidence="1" id="KW-0560">Oxidoreductase</keyword>
<proteinExistence type="predicted"/>
<dbReference type="Gene3D" id="3.40.50.720">
    <property type="entry name" value="NAD(P)-binding Rossmann-like Domain"/>
    <property type="match status" value="2"/>
</dbReference>
<reference evidence="5" key="1">
    <citation type="submission" date="2018-02" db="EMBL/GenBank/DDBJ databases">
        <authorList>
            <person name="Hausmann B."/>
        </authorList>
    </citation>
    <scope>NUCLEOTIDE SEQUENCE [LARGE SCALE GENOMIC DNA]</scope>
    <source>
        <strain evidence="5">Peat soil MAG SbA5</strain>
    </source>
</reference>
<dbReference type="EMBL" id="OKRB01000085">
    <property type="protein sequence ID" value="SPE20250.1"/>
    <property type="molecule type" value="Genomic_DNA"/>
</dbReference>
<accession>A0A2N9LAG9</accession>
<dbReference type="InterPro" id="IPR029753">
    <property type="entry name" value="D-isomer_DH_CS"/>
</dbReference>
<dbReference type="PANTHER" id="PTHR43333:SF1">
    <property type="entry name" value="D-ISOMER SPECIFIC 2-HYDROXYACID DEHYDROGENASE NAD-BINDING DOMAIN-CONTAINING PROTEIN"/>
    <property type="match status" value="1"/>
</dbReference>
<evidence type="ECO:0000313" key="5">
    <source>
        <dbReference type="Proteomes" id="UP000239735"/>
    </source>
</evidence>
<dbReference type="OrthoDB" id="9805416at2"/>
<gene>
    <name evidence="4" type="ORF">SBA5_290104</name>
</gene>
<feature type="domain" description="D-isomer specific 2-hydroxyacid dehydrogenase NAD-binding" evidence="3">
    <location>
        <begin position="111"/>
        <end position="285"/>
    </location>
</feature>
<dbReference type="InterPro" id="IPR036291">
    <property type="entry name" value="NAD(P)-bd_dom_sf"/>
</dbReference>
<evidence type="ECO:0000256" key="2">
    <source>
        <dbReference type="ARBA" id="ARBA00023027"/>
    </source>
</evidence>
<dbReference type="GO" id="GO:0051287">
    <property type="term" value="F:NAD binding"/>
    <property type="evidence" value="ECO:0007669"/>
    <property type="project" value="InterPro"/>
</dbReference>
<dbReference type="InterPro" id="IPR006140">
    <property type="entry name" value="D-isomer_DH_NAD-bd"/>
</dbReference>
<dbReference type="SUPFAM" id="SSF52283">
    <property type="entry name" value="Formate/glycerate dehydrogenase catalytic domain-like"/>
    <property type="match status" value="1"/>
</dbReference>
<dbReference type="AlphaFoldDB" id="A0A2N9LAG9"/>
<dbReference type="Pfam" id="PF02826">
    <property type="entry name" value="2-Hacid_dh_C"/>
    <property type="match status" value="1"/>
</dbReference>
<dbReference type="PROSITE" id="PS00671">
    <property type="entry name" value="D_2_HYDROXYACID_DH_3"/>
    <property type="match status" value="1"/>
</dbReference>
<protein>
    <submittedName>
        <fullName evidence="4">D-isomer specific 2-hydroxyacid dehydrogenase, NAD-binding</fullName>
    </submittedName>
</protein>
<sequence length="322" mass="35131">MKNQPFVMALTDAADPQSDPQLRMLAKLPHCLANSADGLSGPATDAEAILHWAGSRDLLRSAFLACRNVRWVHSRSAGLDRILFPELVDSAVPLTNGSGVFSPSLGEFALAAILYFAKDFRRMLRNQEACRWEQFDVEEISGQVVGIVGYGDIGRAVASRVNAMGMKVLALKRHAPASPDPLVDQFYAPGELHSMLAMCDFVIAATPLTPETRHMISDAAFAAMKSNAVVINIGRGPVIDQAALVRALTQNRIRGAALDVFEQEPIPAGDPIYKLANVLISPHCADHTKDWLDRAMHFFIEQYGRFSSGQPLANVVEKHLGY</sequence>
<evidence type="ECO:0000256" key="1">
    <source>
        <dbReference type="ARBA" id="ARBA00023002"/>
    </source>
</evidence>
<evidence type="ECO:0000313" key="4">
    <source>
        <dbReference type="EMBL" id="SPE20250.1"/>
    </source>
</evidence>
<organism evidence="4 5">
    <name type="scientific">Candidatus Sulfuritelmatomonas gaucii</name>
    <dbReference type="NCBI Taxonomy" id="2043161"/>
    <lineage>
        <taxon>Bacteria</taxon>
        <taxon>Pseudomonadati</taxon>
        <taxon>Acidobacteriota</taxon>
        <taxon>Terriglobia</taxon>
        <taxon>Terriglobales</taxon>
        <taxon>Acidobacteriaceae</taxon>
        <taxon>Candidatus Sulfuritelmatomonas</taxon>
    </lineage>
</organism>
<dbReference type="GO" id="GO:0016616">
    <property type="term" value="F:oxidoreductase activity, acting on the CH-OH group of donors, NAD or NADP as acceptor"/>
    <property type="evidence" value="ECO:0007669"/>
    <property type="project" value="UniProtKB-ARBA"/>
</dbReference>
<dbReference type="CDD" id="cd05300">
    <property type="entry name" value="2-Hacid_dh_1"/>
    <property type="match status" value="1"/>
</dbReference>
<keyword evidence="2" id="KW-0520">NAD</keyword>